<protein>
    <submittedName>
        <fullName evidence="1">LysR family transcriptional regulator</fullName>
    </submittedName>
</protein>
<feature type="non-terminal residue" evidence="1">
    <location>
        <position position="1"/>
    </location>
</feature>
<reference evidence="1" key="2">
    <citation type="submission" date="2018-07" db="EMBL/GenBank/DDBJ databases">
        <authorList>
            <consortium name="NCBI Pathogen Detection Project"/>
        </authorList>
    </citation>
    <scope>NUCLEOTIDE SEQUENCE</scope>
    <source>
        <strain evidence="1">11-6381</strain>
    </source>
</reference>
<organism evidence="1">
    <name type="scientific">Salmonella enterica subsp. enterica serovar Sandiego</name>
    <dbReference type="NCBI Taxonomy" id="1151002"/>
    <lineage>
        <taxon>Bacteria</taxon>
        <taxon>Pseudomonadati</taxon>
        <taxon>Pseudomonadota</taxon>
        <taxon>Gammaproteobacteria</taxon>
        <taxon>Enterobacterales</taxon>
        <taxon>Enterobacteriaceae</taxon>
        <taxon>Salmonella</taxon>
    </lineage>
</organism>
<accession>A0A741M1A6</accession>
<name>A0A741M1A6_SALET</name>
<reference evidence="1" key="1">
    <citation type="journal article" date="2018" name="Genome Biol.">
        <title>SKESA: strategic k-mer extension for scrupulous assemblies.</title>
        <authorList>
            <person name="Souvorov A."/>
            <person name="Agarwala R."/>
            <person name="Lipman D.J."/>
        </authorList>
    </citation>
    <scope>NUCLEOTIDE SEQUENCE</scope>
    <source>
        <strain evidence="1">11-6381</strain>
    </source>
</reference>
<sequence>TLPVYAYLATNSIHYKNAKKLISTFQSTFLFSQEKQPDALVEGSTSLCDLSV</sequence>
<gene>
    <name evidence="1" type="ORF">G9W51_003317</name>
</gene>
<dbReference type="AlphaFoldDB" id="A0A741M1A6"/>
<comment type="caution">
    <text evidence="1">The sequence shown here is derived from an EMBL/GenBank/DDBJ whole genome shotgun (WGS) entry which is preliminary data.</text>
</comment>
<dbReference type="EMBL" id="DAATZU010000029">
    <property type="protein sequence ID" value="HAF0809885.1"/>
    <property type="molecule type" value="Genomic_DNA"/>
</dbReference>
<proteinExistence type="predicted"/>
<evidence type="ECO:0000313" key="1">
    <source>
        <dbReference type="EMBL" id="HAF0809885.1"/>
    </source>
</evidence>